<dbReference type="STRING" id="388357.GCA_001580365_02194"/>
<dbReference type="GO" id="GO:0016758">
    <property type="term" value="F:hexosyltransferase activity"/>
    <property type="evidence" value="ECO:0007669"/>
    <property type="project" value="InterPro"/>
</dbReference>
<evidence type="ECO:0000256" key="8">
    <source>
        <dbReference type="SAM" id="Phobius"/>
    </source>
</evidence>
<feature type="transmembrane region" description="Helical" evidence="8">
    <location>
        <begin position="298"/>
        <end position="323"/>
    </location>
</feature>
<keyword evidence="5 8" id="KW-1133">Transmembrane helix</keyword>
<evidence type="ECO:0000256" key="1">
    <source>
        <dbReference type="ARBA" id="ARBA00004651"/>
    </source>
</evidence>
<evidence type="ECO:0000256" key="2">
    <source>
        <dbReference type="ARBA" id="ARBA00022475"/>
    </source>
</evidence>
<keyword evidence="2" id="KW-1003">Cell membrane</keyword>
<dbReference type="EMBL" id="BJZS01000048">
    <property type="protein sequence ID" value="GEO95555.1"/>
    <property type="molecule type" value="Genomic_DNA"/>
</dbReference>
<feature type="transmembrane region" description="Helical" evidence="8">
    <location>
        <begin position="211"/>
        <end position="234"/>
    </location>
</feature>
<evidence type="ECO:0000256" key="7">
    <source>
        <dbReference type="ARBA" id="ARBA00024033"/>
    </source>
</evidence>
<comment type="subcellular location">
    <subcellularLocation>
        <location evidence="1">Cell membrane</location>
        <topology evidence="1">Multi-pass membrane protein</topology>
    </subcellularLocation>
</comment>
<dbReference type="AlphaFoldDB" id="A0A512ICX7"/>
<evidence type="ECO:0000256" key="3">
    <source>
        <dbReference type="ARBA" id="ARBA00022679"/>
    </source>
</evidence>
<dbReference type="InterPro" id="IPR018584">
    <property type="entry name" value="GT87"/>
</dbReference>
<dbReference type="Pfam" id="PF09594">
    <property type="entry name" value="GT87"/>
    <property type="match status" value="1"/>
</dbReference>
<evidence type="ECO:0000256" key="6">
    <source>
        <dbReference type="ARBA" id="ARBA00023136"/>
    </source>
</evidence>
<sequence>MDRMSRLGGRLGGHGLQLAGLCLYTVMVAYLLRLPCRVPGGAAAEQLPALCATEVTPAATAGTLDGFFTGGPAGDQPALVGMITTVLGWIAARLSALLGTDVGGGVFANLSVVLLALLWLATVAVVSGLSGRRRADAFVLALAPVAALVGFTTWDLWAVLLMVLALLLHVRGRPGPAGVFLGLGASVALFPLVVLLAVLFLAARYRQFRDFAVVLAGTLAAWLLVNGPFMIAAWEQWLGRFRAAADRPVAGSSLWSVWGRADAVPGAAETGQHVVLALVLGCAAVLVLTLLTRQEPSVVQVAFLLLTVLVLTGPGYSLVHALWLAPLVVLSRRNWIEFAAWQLVEVLWWTTLVLPEAAWPVLPWTGRTGWDAQDLLAAVRVLFLVWFLVVVAVDVLRGRRAMQIGVPEAE</sequence>
<comment type="similarity">
    <text evidence="7">Belongs to the glycosyltransferase 87 family.</text>
</comment>
<dbReference type="GO" id="GO:0005886">
    <property type="term" value="C:plasma membrane"/>
    <property type="evidence" value="ECO:0007669"/>
    <property type="project" value="UniProtKB-SubCell"/>
</dbReference>
<keyword evidence="10" id="KW-1185">Reference proteome</keyword>
<evidence type="ECO:0000313" key="10">
    <source>
        <dbReference type="Proteomes" id="UP000321103"/>
    </source>
</evidence>
<evidence type="ECO:0000256" key="4">
    <source>
        <dbReference type="ARBA" id="ARBA00022692"/>
    </source>
</evidence>
<feature type="transmembrane region" description="Helical" evidence="8">
    <location>
        <begin position="138"/>
        <end position="168"/>
    </location>
</feature>
<name>A0A512ICX7_9MICC</name>
<feature type="transmembrane region" description="Helical" evidence="8">
    <location>
        <begin position="274"/>
        <end position="292"/>
    </location>
</feature>
<proteinExistence type="inferred from homology"/>
<organism evidence="9 10">
    <name type="scientific">Kocuria turfanensis</name>
    <dbReference type="NCBI Taxonomy" id="388357"/>
    <lineage>
        <taxon>Bacteria</taxon>
        <taxon>Bacillati</taxon>
        <taxon>Actinomycetota</taxon>
        <taxon>Actinomycetes</taxon>
        <taxon>Micrococcales</taxon>
        <taxon>Micrococcaceae</taxon>
        <taxon>Kocuria</taxon>
    </lineage>
</organism>
<comment type="caution">
    <text evidence="9">The sequence shown here is derived from an EMBL/GenBank/DDBJ whole genome shotgun (WGS) entry which is preliminary data.</text>
</comment>
<keyword evidence="4 8" id="KW-0812">Transmembrane</keyword>
<feature type="transmembrane region" description="Helical" evidence="8">
    <location>
        <begin position="106"/>
        <end position="126"/>
    </location>
</feature>
<accession>A0A512ICX7</accession>
<reference evidence="9 10" key="1">
    <citation type="submission" date="2019-07" db="EMBL/GenBank/DDBJ databases">
        <title>Whole genome shotgun sequence of Kocuria turfanensis NBRC 107627.</title>
        <authorList>
            <person name="Hosoyama A."/>
            <person name="Uohara A."/>
            <person name="Ohji S."/>
            <person name="Ichikawa N."/>
        </authorList>
    </citation>
    <scope>NUCLEOTIDE SEQUENCE [LARGE SCALE GENOMIC DNA]</scope>
    <source>
        <strain evidence="9 10">NBRC 107627</strain>
    </source>
</reference>
<keyword evidence="3" id="KW-0808">Transferase</keyword>
<feature type="transmembrane region" description="Helical" evidence="8">
    <location>
        <begin position="375"/>
        <end position="396"/>
    </location>
</feature>
<feature type="transmembrane region" description="Helical" evidence="8">
    <location>
        <begin position="12"/>
        <end position="32"/>
    </location>
</feature>
<feature type="transmembrane region" description="Helical" evidence="8">
    <location>
        <begin position="180"/>
        <end position="205"/>
    </location>
</feature>
<gene>
    <name evidence="9" type="ORF">KTU01_16780</name>
</gene>
<feature type="transmembrane region" description="Helical" evidence="8">
    <location>
        <begin position="78"/>
        <end position="99"/>
    </location>
</feature>
<protein>
    <recommendedName>
        <fullName evidence="11">DUF2029 domain-containing protein</fullName>
    </recommendedName>
</protein>
<dbReference type="Proteomes" id="UP000321103">
    <property type="component" value="Unassembled WGS sequence"/>
</dbReference>
<keyword evidence="6 8" id="KW-0472">Membrane</keyword>
<evidence type="ECO:0000313" key="9">
    <source>
        <dbReference type="EMBL" id="GEO95555.1"/>
    </source>
</evidence>
<evidence type="ECO:0000256" key="5">
    <source>
        <dbReference type="ARBA" id="ARBA00022989"/>
    </source>
</evidence>
<evidence type="ECO:0008006" key="11">
    <source>
        <dbReference type="Google" id="ProtNLM"/>
    </source>
</evidence>